<dbReference type="PANTHER" id="PTHR33238">
    <property type="entry name" value="IRON (METAL) DEPENDENT REPRESSOR, DTXR FAMILY"/>
    <property type="match status" value="1"/>
</dbReference>
<name>A0ABX1WV01_9BACT</name>
<organism evidence="15 16">
    <name type="scientific">Marinifilum caeruleilacunae</name>
    <dbReference type="NCBI Taxonomy" id="2499076"/>
    <lineage>
        <taxon>Bacteria</taxon>
        <taxon>Pseudomonadati</taxon>
        <taxon>Bacteroidota</taxon>
        <taxon>Bacteroidia</taxon>
        <taxon>Marinilabiliales</taxon>
        <taxon>Marinifilaceae</taxon>
    </lineage>
</organism>
<dbReference type="InterPro" id="IPR036421">
    <property type="entry name" value="Fe_dep_repressor_sf"/>
</dbReference>
<dbReference type="Gene3D" id="1.10.10.10">
    <property type="entry name" value="Winged helix-like DNA-binding domain superfamily/Winged helix DNA-binding domain"/>
    <property type="match status" value="1"/>
</dbReference>
<dbReference type="Gene3D" id="2.30.30.90">
    <property type="match status" value="1"/>
</dbReference>
<dbReference type="RefSeq" id="WP_171595212.1">
    <property type="nucleotide sequence ID" value="NZ_RZNH01000012.1"/>
</dbReference>
<dbReference type="InterPro" id="IPR007167">
    <property type="entry name" value="Fe-transptr_FeoA-like"/>
</dbReference>
<protein>
    <recommendedName>
        <fullName evidence="4">Transcriptional regulator MntR</fullName>
    </recommendedName>
    <alternativeName>
        <fullName evidence="13">Manganese transport regulator</fullName>
    </alternativeName>
</protein>
<comment type="caution">
    <text evidence="15">The sequence shown here is derived from an EMBL/GenBank/DDBJ whole genome shotgun (WGS) entry which is preliminary data.</text>
</comment>
<comment type="subcellular location">
    <subcellularLocation>
        <location evidence="1">Cytoplasm</location>
    </subcellularLocation>
</comment>
<evidence type="ECO:0000256" key="4">
    <source>
        <dbReference type="ARBA" id="ARBA00022386"/>
    </source>
</evidence>
<sequence>MSSSIENFLKTIYCFCNLEARDTKPGSIASALGISNAAATDMARKLSEKNLVVYQKYRPLNLTPKGERIALQVIRKHRLWETFLYRTFNMSLHEIHVEAEKLEHATSDRMADILWNYLEKPNFDPHGDPIPNVFGFVDSEKDSLVLFKAEESQIYKIVRLVSDDEEFYNFCQDNQLEIGSEVQLVKQYANNKLTEIAIQGRQIIIPKEFSNNIYVKKIKTII</sequence>
<dbReference type="EMBL" id="RZNH01000012">
    <property type="protein sequence ID" value="NOU59938.1"/>
    <property type="molecule type" value="Genomic_DNA"/>
</dbReference>
<evidence type="ECO:0000256" key="6">
    <source>
        <dbReference type="ARBA" id="ARBA00022491"/>
    </source>
</evidence>
<dbReference type="InterPro" id="IPR022687">
    <property type="entry name" value="HTH_DTXR"/>
</dbReference>
<dbReference type="SMART" id="SM00529">
    <property type="entry name" value="HTH_DTXR"/>
    <property type="match status" value="1"/>
</dbReference>
<dbReference type="InterPro" id="IPR038157">
    <property type="entry name" value="FeoA_core_dom"/>
</dbReference>
<keyword evidence="11" id="KW-0464">Manganese</keyword>
<keyword evidence="5" id="KW-0963">Cytoplasm</keyword>
<keyword evidence="16" id="KW-1185">Reference proteome</keyword>
<dbReference type="SUPFAM" id="SSF47979">
    <property type="entry name" value="Iron-dependent repressor protein, dimerization domain"/>
    <property type="match status" value="1"/>
</dbReference>
<evidence type="ECO:0000256" key="2">
    <source>
        <dbReference type="ARBA" id="ARBA00007871"/>
    </source>
</evidence>
<keyword evidence="8" id="KW-0238">DNA-binding</keyword>
<feature type="domain" description="HTH dtxR-type" evidence="14">
    <location>
        <begin position="1"/>
        <end position="63"/>
    </location>
</feature>
<evidence type="ECO:0000256" key="5">
    <source>
        <dbReference type="ARBA" id="ARBA00022490"/>
    </source>
</evidence>
<comment type="function">
    <text evidence="12">In the presence of manganese, represses expression of mntH and mntS. Up-regulates expression of mntP.</text>
</comment>
<evidence type="ECO:0000256" key="3">
    <source>
        <dbReference type="ARBA" id="ARBA00011738"/>
    </source>
</evidence>
<dbReference type="InterPro" id="IPR001367">
    <property type="entry name" value="Fe_dep_repressor"/>
</dbReference>
<dbReference type="InterPro" id="IPR036388">
    <property type="entry name" value="WH-like_DNA-bd_sf"/>
</dbReference>
<reference evidence="15 16" key="1">
    <citation type="submission" date="2018-12" db="EMBL/GenBank/DDBJ databases">
        <title>Marinifilum JC070 sp. nov., a marine bacterium isolated from Yongle Blue Hole in the South China Sea.</title>
        <authorList>
            <person name="Fu T."/>
        </authorList>
    </citation>
    <scope>NUCLEOTIDE SEQUENCE [LARGE SCALE GENOMIC DNA]</scope>
    <source>
        <strain evidence="15 16">JC070</strain>
    </source>
</reference>
<keyword evidence="6" id="KW-0678">Repressor</keyword>
<evidence type="ECO:0000256" key="12">
    <source>
        <dbReference type="ARBA" id="ARBA00025185"/>
    </source>
</evidence>
<evidence type="ECO:0000256" key="11">
    <source>
        <dbReference type="ARBA" id="ARBA00023211"/>
    </source>
</evidence>
<dbReference type="Pfam" id="PF04023">
    <property type="entry name" value="FeoA"/>
    <property type="match status" value="1"/>
</dbReference>
<dbReference type="Pfam" id="PF01325">
    <property type="entry name" value="Fe_dep_repress"/>
    <property type="match status" value="1"/>
</dbReference>
<dbReference type="SUPFAM" id="SSF46785">
    <property type="entry name" value="Winged helix' DNA-binding domain"/>
    <property type="match status" value="1"/>
</dbReference>
<dbReference type="InterPro" id="IPR022689">
    <property type="entry name" value="Iron_dep_repressor"/>
</dbReference>
<dbReference type="Pfam" id="PF02742">
    <property type="entry name" value="Fe_dep_repr_C"/>
    <property type="match status" value="1"/>
</dbReference>
<proteinExistence type="inferred from homology"/>
<evidence type="ECO:0000256" key="8">
    <source>
        <dbReference type="ARBA" id="ARBA00023125"/>
    </source>
</evidence>
<dbReference type="Proteomes" id="UP000732105">
    <property type="component" value="Unassembled WGS sequence"/>
</dbReference>
<accession>A0ABX1WV01</accession>
<keyword evidence="10" id="KW-0804">Transcription</keyword>
<dbReference type="InterPro" id="IPR050536">
    <property type="entry name" value="DtxR_MntR_Metal-Reg"/>
</dbReference>
<dbReference type="PANTHER" id="PTHR33238:SF11">
    <property type="entry name" value="TRANSCRIPTIONAL REGULATOR MNTR"/>
    <property type="match status" value="1"/>
</dbReference>
<dbReference type="InterPro" id="IPR036390">
    <property type="entry name" value="WH_DNA-bd_sf"/>
</dbReference>
<gene>
    <name evidence="15" type="ORF">ELS83_08895</name>
</gene>
<evidence type="ECO:0000313" key="16">
    <source>
        <dbReference type="Proteomes" id="UP000732105"/>
    </source>
</evidence>
<comment type="subunit">
    <text evidence="3">Homodimer.</text>
</comment>
<evidence type="ECO:0000256" key="1">
    <source>
        <dbReference type="ARBA" id="ARBA00004496"/>
    </source>
</evidence>
<evidence type="ECO:0000313" key="15">
    <source>
        <dbReference type="EMBL" id="NOU59938.1"/>
    </source>
</evidence>
<comment type="similarity">
    <text evidence="2">Belongs to the DtxR/MntR family.</text>
</comment>
<evidence type="ECO:0000256" key="13">
    <source>
        <dbReference type="ARBA" id="ARBA00032593"/>
    </source>
</evidence>
<keyword evidence="7" id="KW-0805">Transcription regulation</keyword>
<evidence type="ECO:0000259" key="14">
    <source>
        <dbReference type="PROSITE" id="PS50944"/>
    </source>
</evidence>
<evidence type="ECO:0000256" key="7">
    <source>
        <dbReference type="ARBA" id="ARBA00023015"/>
    </source>
</evidence>
<keyword evidence="9" id="KW-0010">Activator</keyword>
<evidence type="ECO:0000256" key="9">
    <source>
        <dbReference type="ARBA" id="ARBA00023159"/>
    </source>
</evidence>
<evidence type="ECO:0000256" key="10">
    <source>
        <dbReference type="ARBA" id="ARBA00023163"/>
    </source>
</evidence>
<dbReference type="PROSITE" id="PS50944">
    <property type="entry name" value="HTH_DTXR"/>
    <property type="match status" value="1"/>
</dbReference>